<accession>A0A0W7X672</accession>
<dbReference type="STRING" id="1765722.AT728_18865"/>
<dbReference type="Proteomes" id="UP000054804">
    <property type="component" value="Unassembled WGS sequence"/>
</dbReference>
<dbReference type="RefSeq" id="WP_058847321.1">
    <property type="nucleotide sequence ID" value="NZ_LOCL01000030.1"/>
</dbReference>
<name>A0A0W7X672_9ACTN</name>
<comment type="caution">
    <text evidence="1">The sequence shown here is derived from an EMBL/GenBank/DDBJ whole genome shotgun (WGS) entry which is preliminary data.</text>
</comment>
<sequence>MKHRIEGPTPLTIKATATGAEIGLASFLKLVFLELFEDADGDPSSFAEEFADMHSLSQAAQRGGVDCHARHEFDERLDQMIDRYADEGTVKVPSCGVTQLAAVVREIAAPRPVPGQRGAA</sequence>
<organism evidence="1 2">
    <name type="scientific">Streptomyces silvensis</name>
    <dbReference type="NCBI Taxonomy" id="1765722"/>
    <lineage>
        <taxon>Bacteria</taxon>
        <taxon>Bacillati</taxon>
        <taxon>Actinomycetota</taxon>
        <taxon>Actinomycetes</taxon>
        <taxon>Kitasatosporales</taxon>
        <taxon>Streptomycetaceae</taxon>
        <taxon>Streptomyces</taxon>
    </lineage>
</organism>
<evidence type="ECO:0000313" key="2">
    <source>
        <dbReference type="Proteomes" id="UP000054804"/>
    </source>
</evidence>
<gene>
    <name evidence="1" type="ORF">AT728_18865</name>
</gene>
<proteinExistence type="predicted"/>
<dbReference type="AlphaFoldDB" id="A0A0W7X672"/>
<dbReference type="EMBL" id="LOCL01000030">
    <property type="protein sequence ID" value="KUF18412.1"/>
    <property type="molecule type" value="Genomic_DNA"/>
</dbReference>
<evidence type="ECO:0000313" key="1">
    <source>
        <dbReference type="EMBL" id="KUF18412.1"/>
    </source>
</evidence>
<keyword evidence="2" id="KW-1185">Reference proteome</keyword>
<protein>
    <submittedName>
        <fullName evidence="1">Uncharacterized protein</fullName>
    </submittedName>
</protein>
<reference evidence="1 2" key="1">
    <citation type="submission" date="2015-12" db="EMBL/GenBank/DDBJ databases">
        <title>Draft genome sequence of Streptomyces silvensis ATCC 53525, a producer of novel hormone antagonists.</title>
        <authorList>
            <person name="Johnston C.W."/>
            <person name="Li Y."/>
            <person name="Magarvey N.A."/>
        </authorList>
    </citation>
    <scope>NUCLEOTIDE SEQUENCE [LARGE SCALE GENOMIC DNA]</scope>
    <source>
        <strain evidence="1 2">ATCC 53525</strain>
    </source>
</reference>
<dbReference type="OrthoDB" id="4237747at2"/>